<comment type="cofactor">
    <cofactor evidence="3">
        <name>Mg(2+)</name>
        <dbReference type="ChEBI" id="CHEBI:18420"/>
    </cofactor>
</comment>
<evidence type="ECO:0000256" key="4">
    <source>
        <dbReference type="RuleBase" id="RU364078"/>
    </source>
</evidence>
<keyword evidence="3 4" id="KW-0285">Flavoprotein</keyword>
<comment type="function">
    <text evidence="3">Catalyzes two sequential steps in the biosynthesis of coenzyme A. In the first step cysteine is conjugated to 4'-phosphopantothenate to form 4-phosphopantothenoylcysteine. In the second step the latter compound is decarboxylated to form 4'-phosphopantotheine.</text>
</comment>
<comment type="pathway">
    <text evidence="3 4">Cofactor biosynthesis; coenzyme A biosynthesis; CoA from (R)-pantothenate: step 3/5.</text>
</comment>
<dbReference type="Pfam" id="PF02441">
    <property type="entry name" value="Flavoprotein"/>
    <property type="match status" value="1"/>
</dbReference>
<evidence type="ECO:0000259" key="6">
    <source>
        <dbReference type="Pfam" id="PF04127"/>
    </source>
</evidence>
<evidence type="ECO:0000259" key="5">
    <source>
        <dbReference type="Pfam" id="PF02441"/>
    </source>
</evidence>
<accession>A0A0S6UGK9</accession>
<dbReference type="GO" id="GO:0004632">
    <property type="term" value="F:phosphopantothenate--cysteine ligase activity"/>
    <property type="evidence" value="ECO:0007669"/>
    <property type="project" value="UniProtKB-UniRule"/>
</dbReference>
<organism evidence="7">
    <name type="scientific">Moorella thermoacetica Y72</name>
    <dbReference type="NCBI Taxonomy" id="1325331"/>
    <lineage>
        <taxon>Bacteria</taxon>
        <taxon>Bacillati</taxon>
        <taxon>Bacillota</taxon>
        <taxon>Clostridia</taxon>
        <taxon>Neomoorellales</taxon>
        <taxon>Neomoorellaceae</taxon>
        <taxon>Neomoorella</taxon>
    </lineage>
</organism>
<reference evidence="7" key="1">
    <citation type="journal article" date="2014" name="Gene">
        <title>Genome-guided analysis of transformation efficiency and carbon dioxide assimilation by Moorella thermoacetica Y72.</title>
        <authorList>
            <person name="Tsukahara K."/>
            <person name="Kita A."/>
            <person name="Nakashimada Y."/>
            <person name="Hoshino T."/>
            <person name="Murakami K."/>
        </authorList>
    </citation>
    <scope>NUCLEOTIDE SEQUENCE [LARGE SCALE GENOMIC DNA]</scope>
    <source>
        <strain evidence="7">Y72</strain>
    </source>
</reference>
<dbReference type="InterPro" id="IPR003382">
    <property type="entry name" value="Flavoprotein"/>
</dbReference>
<gene>
    <name evidence="3" type="primary">coaBC</name>
    <name evidence="7" type="ORF">MTY_1960</name>
</gene>
<dbReference type="EC" id="4.1.1.36" evidence="3"/>
<dbReference type="InterPro" id="IPR035929">
    <property type="entry name" value="CoaB-like_sf"/>
</dbReference>
<dbReference type="Gene3D" id="3.40.50.10300">
    <property type="entry name" value="CoaB-like"/>
    <property type="match status" value="1"/>
</dbReference>
<dbReference type="GO" id="GO:0004633">
    <property type="term" value="F:phosphopantothenoylcysteine decarboxylase activity"/>
    <property type="evidence" value="ECO:0007669"/>
    <property type="project" value="UniProtKB-UniRule"/>
</dbReference>
<keyword evidence="3" id="KW-0460">Magnesium</keyword>
<dbReference type="GO" id="GO:0071513">
    <property type="term" value="C:phosphopantothenoylcysteine decarboxylase complex"/>
    <property type="evidence" value="ECO:0007669"/>
    <property type="project" value="TreeGrafter"/>
</dbReference>
<dbReference type="UniPathway" id="UPA00241">
    <property type="reaction ID" value="UER00353"/>
</dbReference>
<dbReference type="NCBIfam" id="TIGR00521">
    <property type="entry name" value="coaBC_dfp"/>
    <property type="match status" value="1"/>
</dbReference>
<feature type="region of interest" description="Phosphopantothenate--cysteine ligase" evidence="3">
    <location>
        <begin position="197"/>
        <end position="416"/>
    </location>
</feature>
<feature type="domain" description="Flavoprotein" evidence="5">
    <location>
        <begin position="13"/>
        <end position="186"/>
    </location>
</feature>
<keyword evidence="2 3" id="KW-0456">Lyase</keyword>
<dbReference type="PANTHER" id="PTHR14359">
    <property type="entry name" value="HOMO-OLIGOMERIC FLAVIN CONTAINING CYS DECARBOXYLASE FAMILY"/>
    <property type="match status" value="1"/>
</dbReference>
<dbReference type="GO" id="GO:0015937">
    <property type="term" value="P:coenzyme A biosynthetic process"/>
    <property type="evidence" value="ECO:0007669"/>
    <property type="project" value="UniProtKB-UniRule"/>
</dbReference>
<feature type="binding site" evidence="3">
    <location>
        <position position="347"/>
    </location>
    <ligand>
        <name>CTP</name>
        <dbReference type="ChEBI" id="CHEBI:37563"/>
    </ligand>
</feature>
<protein>
    <recommendedName>
        <fullName evidence="3">Coenzyme A biosynthesis bifunctional protein CoaBC</fullName>
    </recommendedName>
    <alternativeName>
        <fullName evidence="3">DNA/pantothenate metabolism flavoprotein</fullName>
    </alternativeName>
    <alternativeName>
        <fullName evidence="3">Phosphopantothenoylcysteine synthetase/decarboxylase</fullName>
        <shortName evidence="3">PPCS-PPCDC</shortName>
    </alternativeName>
    <domain>
        <recommendedName>
            <fullName evidence="3">Phosphopantothenoylcysteine decarboxylase</fullName>
            <shortName evidence="3">PPC decarboxylase</shortName>
            <shortName evidence="3">PPC-DC</shortName>
            <ecNumber evidence="3">4.1.1.36</ecNumber>
        </recommendedName>
        <alternativeName>
            <fullName evidence="3">CoaC</fullName>
        </alternativeName>
    </domain>
    <domain>
        <recommendedName>
            <fullName evidence="3">Phosphopantothenate--cysteine ligase</fullName>
            <ecNumber evidence="3">6.3.2.5</ecNumber>
        </recommendedName>
        <alternativeName>
            <fullName evidence="3">CoaB</fullName>
        </alternativeName>
        <alternativeName>
            <fullName evidence="3">Phosphopantothenoylcysteine synthetase</fullName>
            <shortName evidence="3">PPC synthetase</shortName>
            <shortName evidence="3">PPC-S</shortName>
        </alternativeName>
    </domain>
</protein>
<dbReference type="Pfam" id="PF04127">
    <property type="entry name" value="DFP"/>
    <property type="match status" value="1"/>
</dbReference>
<dbReference type="GO" id="GO:0015941">
    <property type="term" value="P:pantothenate catabolic process"/>
    <property type="evidence" value="ECO:0007669"/>
    <property type="project" value="InterPro"/>
</dbReference>
<evidence type="ECO:0000256" key="2">
    <source>
        <dbReference type="ARBA" id="ARBA00023239"/>
    </source>
</evidence>
<dbReference type="EMBL" id="DF238840">
    <property type="protein sequence ID" value="GAF26620.1"/>
    <property type="molecule type" value="Genomic_DNA"/>
</dbReference>
<comment type="caution">
    <text evidence="3">Lacks conserved residue(s) required for the propagation of feature annotation.</text>
</comment>
<evidence type="ECO:0000256" key="1">
    <source>
        <dbReference type="ARBA" id="ARBA00022793"/>
    </source>
</evidence>
<evidence type="ECO:0000313" key="7">
    <source>
        <dbReference type="EMBL" id="GAF26620.1"/>
    </source>
</evidence>
<keyword evidence="3 4" id="KW-0436">Ligase</keyword>
<keyword evidence="3 4" id="KW-0288">FMN</keyword>
<feature type="region of interest" description="Phosphopantothenoylcysteine decarboxylase" evidence="3">
    <location>
        <begin position="1"/>
        <end position="196"/>
    </location>
</feature>
<feature type="binding site" evidence="3">
    <location>
        <position position="343"/>
    </location>
    <ligand>
        <name>CTP</name>
        <dbReference type="ChEBI" id="CHEBI:37563"/>
    </ligand>
</feature>
<dbReference type="PANTHER" id="PTHR14359:SF6">
    <property type="entry name" value="PHOSPHOPANTOTHENOYLCYSTEINE DECARBOXYLASE"/>
    <property type="match status" value="1"/>
</dbReference>
<dbReference type="Proteomes" id="UP000063718">
    <property type="component" value="Unassembled WGS sequence"/>
</dbReference>
<feature type="binding site" evidence="3">
    <location>
        <position position="284"/>
    </location>
    <ligand>
        <name>CTP</name>
        <dbReference type="ChEBI" id="CHEBI:37563"/>
    </ligand>
</feature>
<keyword evidence="3" id="KW-0479">Metal-binding</keyword>
<comment type="catalytic activity">
    <reaction evidence="3 4">
        <text>(R)-4'-phosphopantothenate + L-cysteine + CTP = N-[(R)-4-phosphopantothenoyl]-L-cysteine + CMP + diphosphate + H(+)</text>
        <dbReference type="Rhea" id="RHEA:19397"/>
        <dbReference type="ChEBI" id="CHEBI:10986"/>
        <dbReference type="ChEBI" id="CHEBI:15378"/>
        <dbReference type="ChEBI" id="CHEBI:33019"/>
        <dbReference type="ChEBI" id="CHEBI:35235"/>
        <dbReference type="ChEBI" id="CHEBI:37563"/>
        <dbReference type="ChEBI" id="CHEBI:59458"/>
        <dbReference type="ChEBI" id="CHEBI:60377"/>
        <dbReference type="EC" id="6.3.2.5"/>
    </reaction>
</comment>
<dbReference type="EC" id="6.3.2.5" evidence="3"/>
<dbReference type="InterPro" id="IPR005252">
    <property type="entry name" value="CoaBC"/>
</dbReference>
<proteinExistence type="inferred from homology"/>
<dbReference type="SUPFAM" id="SSF102645">
    <property type="entry name" value="CoaB-like"/>
    <property type="match status" value="1"/>
</dbReference>
<feature type="active site" description="Proton donor" evidence="3">
    <location>
        <position position="165"/>
    </location>
</feature>
<dbReference type="AlphaFoldDB" id="A0A0S6UGK9"/>
<dbReference type="GO" id="GO:0046872">
    <property type="term" value="F:metal ion binding"/>
    <property type="evidence" value="ECO:0007669"/>
    <property type="project" value="UniProtKB-KW"/>
</dbReference>
<feature type="binding site" evidence="3">
    <location>
        <position position="294"/>
    </location>
    <ligand>
        <name>CTP</name>
        <dbReference type="ChEBI" id="CHEBI:37563"/>
    </ligand>
</feature>
<dbReference type="InterPro" id="IPR007085">
    <property type="entry name" value="DNA/pantothenate-metab_flavo_C"/>
</dbReference>
<sequence length="416" mass="44275">MGQEEGVRVLEGKNIILGVSGGIAAYKGAELCRLLVQEGATVRVIMTRAAREFITPLTFSTLTGHPALTETFGEGSGGPLTHIDLARGADLFLVAPATANILGKLAAGIADDLLTTTALAVDCPTLVAPAMNVHMFAKAAVQENLVTLKRRGWGIVEPEEGFLACGATGKGRLAALERIVAACRRALAPQDFRDRVVLVTAGGTREPLDPVRYIGNYSSGKMGHALARAAWERGARVTLITASQLPPPPGVTAVPVRTAAEMLASLKERFNGADVVIMAAAVADFRPGRVADRKIKKETLKELTISLEPTEDILAALGRVRERQLLVGFAAETEDLLANARHKLAAKGLDLVVANDVTRPGAEFGSDTNIVTLLYPGGRYEELPRLPKLEAAYRILDAVAALPRFCRGERGPERED</sequence>
<comment type="pathway">
    <text evidence="3 4">Cofactor biosynthesis; coenzyme A biosynthesis; CoA from (R)-pantothenate: step 2/5.</text>
</comment>
<comment type="catalytic activity">
    <reaction evidence="3 4">
        <text>N-[(R)-4-phosphopantothenoyl]-L-cysteine + H(+) = (R)-4'-phosphopantetheine + CO2</text>
        <dbReference type="Rhea" id="RHEA:16793"/>
        <dbReference type="ChEBI" id="CHEBI:15378"/>
        <dbReference type="ChEBI" id="CHEBI:16526"/>
        <dbReference type="ChEBI" id="CHEBI:59458"/>
        <dbReference type="ChEBI" id="CHEBI:61723"/>
        <dbReference type="EC" id="4.1.1.36"/>
    </reaction>
</comment>
<dbReference type="InterPro" id="IPR036551">
    <property type="entry name" value="Flavin_trans-like"/>
</dbReference>
<comment type="cofactor">
    <cofactor evidence="3">
        <name>FMN</name>
        <dbReference type="ChEBI" id="CHEBI:58210"/>
    </cofactor>
    <text evidence="3">Binds 1 FMN per subunit.</text>
</comment>
<comment type="similarity">
    <text evidence="3 4">In the C-terminal section; belongs to the PPC synthetase family.</text>
</comment>
<feature type="domain" description="DNA/pantothenate metabolism flavoprotein C-terminal" evidence="6">
    <location>
        <begin position="194"/>
        <end position="401"/>
    </location>
</feature>
<keyword evidence="1 3" id="KW-0210">Decarboxylase</keyword>
<name>A0A0S6UGK9_NEOTH</name>
<evidence type="ECO:0000256" key="3">
    <source>
        <dbReference type="HAMAP-Rule" id="MF_02225"/>
    </source>
</evidence>
<feature type="binding site" evidence="3">
    <location>
        <position position="329"/>
    </location>
    <ligand>
        <name>CTP</name>
        <dbReference type="ChEBI" id="CHEBI:37563"/>
    </ligand>
</feature>
<dbReference type="GO" id="GO:0010181">
    <property type="term" value="F:FMN binding"/>
    <property type="evidence" value="ECO:0007669"/>
    <property type="project" value="UniProtKB-UniRule"/>
</dbReference>
<comment type="similarity">
    <text evidence="3 4">In the N-terminal section; belongs to the HFCD (homo-oligomeric flavin containing Cys decarboxylase) superfamily.</text>
</comment>
<dbReference type="SUPFAM" id="SSF52507">
    <property type="entry name" value="Homo-oligomeric flavin-containing Cys decarboxylases, HFCD"/>
    <property type="match status" value="1"/>
</dbReference>
<dbReference type="Gene3D" id="3.40.50.1950">
    <property type="entry name" value="Flavin prenyltransferase-like"/>
    <property type="match status" value="1"/>
</dbReference>
<keyword evidence="3" id="KW-0511">Multifunctional enzyme</keyword>
<comment type="function">
    <text evidence="4">Catalyzes two steps in the biosynthesis of coenzyme A. In the first step cysteine is conjugated to 4'-phosphopantothenate to form 4-phosphopantothenoylcysteine, in the latter compound is decarboxylated to form 4'-phosphopantotheine.</text>
</comment>
<dbReference type="HAMAP" id="MF_02225">
    <property type="entry name" value="CoaBC"/>
    <property type="match status" value="1"/>
</dbReference>